<gene>
    <name evidence="1" type="ORF">AB0K40_12960</name>
</gene>
<organism evidence="1 2">
    <name type="scientific">Nonomuraea bangladeshensis</name>
    <dbReference type="NCBI Taxonomy" id="404385"/>
    <lineage>
        <taxon>Bacteria</taxon>
        <taxon>Bacillati</taxon>
        <taxon>Actinomycetota</taxon>
        <taxon>Actinomycetes</taxon>
        <taxon>Streptosporangiales</taxon>
        <taxon>Streptosporangiaceae</taxon>
        <taxon>Nonomuraea</taxon>
    </lineage>
</organism>
<name>A0ABV3H2N2_9ACTN</name>
<proteinExistence type="predicted"/>
<evidence type="ECO:0000313" key="2">
    <source>
        <dbReference type="Proteomes" id="UP001552427"/>
    </source>
</evidence>
<dbReference type="RefSeq" id="WP_364448554.1">
    <property type="nucleotide sequence ID" value="NZ_JBFARM010000004.1"/>
</dbReference>
<evidence type="ECO:0000313" key="1">
    <source>
        <dbReference type="EMBL" id="MEV4286405.1"/>
    </source>
</evidence>
<dbReference type="Proteomes" id="UP001552427">
    <property type="component" value="Unassembled WGS sequence"/>
</dbReference>
<accession>A0ABV3H2N2</accession>
<dbReference type="EMBL" id="JBFARM010000004">
    <property type="protein sequence ID" value="MEV4286405.1"/>
    <property type="molecule type" value="Genomic_DNA"/>
</dbReference>
<sequence length="145" mass="16287">MTDAGITMGADDAQSIAENACRSPAAYWLEQLRKQTYPYQRLFVSEMREQAEAVVEQLEDRGLPVPDDVRARILDCIDPVILELWLKRVNDVRAAEDLLADQRLFLELEEAERLKRKRLEAEFLAEEAELAGGAEGEPDLGEGAA</sequence>
<reference evidence="1 2" key="1">
    <citation type="submission" date="2024-06" db="EMBL/GenBank/DDBJ databases">
        <title>The Natural Products Discovery Center: Release of the First 8490 Sequenced Strains for Exploring Actinobacteria Biosynthetic Diversity.</title>
        <authorList>
            <person name="Kalkreuter E."/>
            <person name="Kautsar S.A."/>
            <person name="Yang D."/>
            <person name="Bader C.D."/>
            <person name="Teijaro C.N."/>
            <person name="Fluegel L."/>
            <person name="Davis C.M."/>
            <person name="Simpson J.R."/>
            <person name="Lauterbach L."/>
            <person name="Steele A.D."/>
            <person name="Gui C."/>
            <person name="Meng S."/>
            <person name="Li G."/>
            <person name="Viehrig K."/>
            <person name="Ye F."/>
            <person name="Su P."/>
            <person name="Kiefer A.F."/>
            <person name="Nichols A."/>
            <person name="Cepeda A.J."/>
            <person name="Yan W."/>
            <person name="Fan B."/>
            <person name="Jiang Y."/>
            <person name="Adhikari A."/>
            <person name="Zheng C.-J."/>
            <person name="Schuster L."/>
            <person name="Cowan T.M."/>
            <person name="Smanski M.J."/>
            <person name="Chevrette M.G."/>
            <person name="De Carvalho L.P.S."/>
            <person name="Shen B."/>
        </authorList>
    </citation>
    <scope>NUCLEOTIDE SEQUENCE [LARGE SCALE GENOMIC DNA]</scope>
    <source>
        <strain evidence="1 2">NPDC049574</strain>
    </source>
</reference>
<protein>
    <submittedName>
        <fullName evidence="1">Uncharacterized protein</fullName>
    </submittedName>
</protein>
<comment type="caution">
    <text evidence="1">The sequence shown here is derived from an EMBL/GenBank/DDBJ whole genome shotgun (WGS) entry which is preliminary data.</text>
</comment>
<keyword evidence="2" id="KW-1185">Reference proteome</keyword>